<dbReference type="RefSeq" id="WP_075543744.1">
    <property type="nucleotide sequence ID" value="NZ_UPHQ01000253.1"/>
</dbReference>
<dbReference type="AlphaFoldDB" id="A0A498QC14"/>
<evidence type="ECO:0000313" key="2">
    <source>
        <dbReference type="EMBL" id="VBA43868.1"/>
    </source>
</evidence>
<sequence length="129" mass="13313">MRALVAPDKFKGSLPATDVADAIADGLAATGVDAVTMPLADGGDGSVAAAVAAGMRPHACAVTDALGRPHIATIAVDAGTAVVEVACWRRELPRPHVGHDRTPETRRQAQQRERDSSASRHTCARACVP</sequence>
<evidence type="ECO:0000256" key="1">
    <source>
        <dbReference type="SAM" id="MobiDB-lite"/>
    </source>
</evidence>
<dbReference type="EMBL" id="UPHQ01000253">
    <property type="protein sequence ID" value="VBA43868.1"/>
    <property type="molecule type" value="Genomic_DNA"/>
</dbReference>
<dbReference type="InterPro" id="IPR004381">
    <property type="entry name" value="Glycerate_kinase"/>
</dbReference>
<dbReference type="GO" id="GO:0008887">
    <property type="term" value="F:glycerate kinase activity"/>
    <property type="evidence" value="ECO:0007669"/>
    <property type="project" value="InterPro"/>
</dbReference>
<gene>
    <name evidence="2" type="primary">garK_2</name>
    <name evidence="2" type="ORF">LAUMK13_04721</name>
</gene>
<dbReference type="Proteomes" id="UP000267289">
    <property type="component" value="Unassembled WGS sequence"/>
</dbReference>
<feature type="compositionally biased region" description="Basic and acidic residues" evidence="1">
    <location>
        <begin position="92"/>
        <end position="118"/>
    </location>
</feature>
<dbReference type="GO" id="GO:0043798">
    <property type="term" value="F:glycerate 2-kinase activity"/>
    <property type="evidence" value="ECO:0007669"/>
    <property type="project" value="UniProtKB-EC"/>
</dbReference>
<dbReference type="SUPFAM" id="SSF110738">
    <property type="entry name" value="Glycerate kinase I"/>
    <property type="match status" value="1"/>
</dbReference>
<keyword evidence="2" id="KW-0418">Kinase</keyword>
<keyword evidence="3" id="KW-1185">Reference proteome</keyword>
<dbReference type="InterPro" id="IPR036129">
    <property type="entry name" value="Glycerate_kinase_sf"/>
</dbReference>
<dbReference type="Gene3D" id="3.40.50.10350">
    <property type="entry name" value="Glycerate kinase, domain 1"/>
    <property type="match status" value="1"/>
</dbReference>
<dbReference type="InterPro" id="IPR018197">
    <property type="entry name" value="Glycerate_kinase_RE-like"/>
</dbReference>
<protein>
    <submittedName>
        <fullName evidence="2">Glycerate 2-kinase</fullName>
        <ecNumber evidence="2">2.7.1.165</ecNumber>
    </submittedName>
</protein>
<proteinExistence type="predicted"/>
<dbReference type="GO" id="GO:0031388">
    <property type="term" value="P:organic acid phosphorylation"/>
    <property type="evidence" value="ECO:0007669"/>
    <property type="project" value="InterPro"/>
</dbReference>
<organism evidence="2 3">
    <name type="scientific">Mycobacterium innocens</name>
    <dbReference type="NCBI Taxonomy" id="2341083"/>
    <lineage>
        <taxon>Bacteria</taxon>
        <taxon>Bacillati</taxon>
        <taxon>Actinomycetota</taxon>
        <taxon>Actinomycetes</taxon>
        <taxon>Mycobacteriales</taxon>
        <taxon>Mycobacteriaceae</taxon>
        <taxon>Mycobacterium</taxon>
    </lineage>
</organism>
<accession>A0A498QC14</accession>
<dbReference type="EC" id="2.7.1.165" evidence="2"/>
<keyword evidence="2" id="KW-0808">Transferase</keyword>
<evidence type="ECO:0000313" key="3">
    <source>
        <dbReference type="Proteomes" id="UP000267289"/>
    </source>
</evidence>
<reference evidence="2 3" key="1">
    <citation type="submission" date="2018-09" db="EMBL/GenBank/DDBJ databases">
        <authorList>
            <person name="Tagini F."/>
        </authorList>
    </citation>
    <scope>NUCLEOTIDE SEQUENCE [LARGE SCALE GENOMIC DNA]</scope>
    <source>
        <strain evidence="2 3">MK13</strain>
    </source>
</reference>
<name>A0A498QC14_9MYCO</name>
<dbReference type="OrthoDB" id="9774290at2"/>
<feature type="region of interest" description="Disordered" evidence="1">
    <location>
        <begin position="92"/>
        <end position="123"/>
    </location>
</feature>
<dbReference type="PANTHER" id="PTHR21599:SF0">
    <property type="entry name" value="GLYCERATE KINASE"/>
    <property type="match status" value="1"/>
</dbReference>
<dbReference type="Pfam" id="PF02595">
    <property type="entry name" value="Gly_kinase"/>
    <property type="match status" value="1"/>
</dbReference>
<dbReference type="PANTHER" id="PTHR21599">
    <property type="entry name" value="GLYCERATE KINASE"/>
    <property type="match status" value="1"/>
</dbReference>